<comment type="subcellular location">
    <subcellularLocation>
        <location evidence="3">Mitochondrion intermembrane space</location>
    </subcellularLocation>
</comment>
<evidence type="ECO:0000256" key="6">
    <source>
        <dbReference type="ARBA" id="ARBA00012505"/>
    </source>
</evidence>
<comment type="pathway">
    <text evidence="4">Sulfur metabolism.</text>
</comment>
<dbReference type="OrthoDB" id="10051395at2759"/>
<dbReference type="PANTHER" id="PTHR19372:SF7">
    <property type="entry name" value="SULFITE OXIDASE, MITOCHONDRIAL"/>
    <property type="match status" value="1"/>
</dbReference>
<dbReference type="Gene3D" id="2.60.40.650">
    <property type="match status" value="1"/>
</dbReference>
<reference evidence="17 18" key="1">
    <citation type="submission" date="2015-07" db="EMBL/GenBank/DDBJ databases">
        <title>The genome of Melipona quadrifasciata.</title>
        <authorList>
            <person name="Pan H."/>
            <person name="Kapheim K."/>
        </authorList>
    </citation>
    <scope>NUCLEOTIDE SEQUENCE [LARGE SCALE GENOMIC DNA]</scope>
    <source>
        <strain evidence="17">0111107301</strain>
        <tissue evidence="17">Whole body</tissue>
    </source>
</reference>
<keyword evidence="8" id="KW-0349">Heme</keyword>
<evidence type="ECO:0000256" key="14">
    <source>
        <dbReference type="SAM" id="MobiDB-lite"/>
    </source>
</evidence>
<organism evidence="17 18">
    <name type="scientific">Melipona quadrifasciata</name>
    <dbReference type="NCBI Taxonomy" id="166423"/>
    <lineage>
        <taxon>Eukaryota</taxon>
        <taxon>Metazoa</taxon>
        <taxon>Ecdysozoa</taxon>
        <taxon>Arthropoda</taxon>
        <taxon>Hexapoda</taxon>
        <taxon>Insecta</taxon>
        <taxon>Pterygota</taxon>
        <taxon>Neoptera</taxon>
        <taxon>Endopterygota</taxon>
        <taxon>Hymenoptera</taxon>
        <taxon>Apocrita</taxon>
        <taxon>Aculeata</taxon>
        <taxon>Apoidea</taxon>
        <taxon>Anthophila</taxon>
        <taxon>Apidae</taxon>
        <taxon>Melipona</taxon>
    </lineage>
</organism>
<evidence type="ECO:0000256" key="4">
    <source>
        <dbReference type="ARBA" id="ARBA00004678"/>
    </source>
</evidence>
<dbReference type="SUPFAM" id="SSF55856">
    <property type="entry name" value="Cytochrome b5-like heme/steroid binding domain"/>
    <property type="match status" value="1"/>
</dbReference>
<comment type="cofactor">
    <cofactor evidence="1">
        <name>Mo-molybdopterin</name>
        <dbReference type="ChEBI" id="CHEBI:71302"/>
    </cofactor>
</comment>
<dbReference type="PROSITE" id="PS00191">
    <property type="entry name" value="CYTOCHROME_B5_1"/>
    <property type="match status" value="1"/>
</dbReference>
<dbReference type="SUPFAM" id="SSF56524">
    <property type="entry name" value="Oxidoreductase molybdopterin-binding domain"/>
    <property type="match status" value="1"/>
</dbReference>
<dbReference type="GO" id="GO:0043546">
    <property type="term" value="F:molybdopterin cofactor binding"/>
    <property type="evidence" value="ECO:0007669"/>
    <property type="project" value="TreeGrafter"/>
</dbReference>
<dbReference type="Pfam" id="PF03404">
    <property type="entry name" value="Mo-co_dimer"/>
    <property type="match status" value="1"/>
</dbReference>
<feature type="region of interest" description="Disordered" evidence="14">
    <location>
        <begin position="62"/>
        <end position="95"/>
    </location>
</feature>
<evidence type="ECO:0000256" key="12">
    <source>
        <dbReference type="ARBA" id="ARBA00023128"/>
    </source>
</evidence>
<dbReference type="PANTHER" id="PTHR19372">
    <property type="entry name" value="SULFITE REDUCTASE"/>
    <property type="match status" value="1"/>
</dbReference>
<dbReference type="InterPro" id="IPR036374">
    <property type="entry name" value="OxRdtase_Mopterin-bd_sf"/>
</dbReference>
<keyword evidence="11" id="KW-0408">Iron</keyword>
<sequence>MFSKFVTKLIQSLPTWEVTKYYGRVCIYQLKCLKYRVQTSEAWFNFKCKFMPGTLRKELECEDNTEPKVNNESKQQKEQSKVLLETKSQSKIQRNSEDYKRAPTLFNDLKDNYIINEFVASSKKQEKRETKKHQENNKCCIHEDHYVEPFRQYSFYKEQYVKRKSNSYVKYAVYIAITTSILGLCYYTFYKRVHALNKKPISCGEFRADLKTYNLEEVGKHYNKENGIWVTFKQGVYDITDFIEKHPGGSSKIMMAAGSSIEPFWSIFANHNTKEIYELLESMRIGNISEDDVISNVINEKDPYLKEPKRHKILKINGQKPFCAEPPPSLLIENFITPTELFYVRNHLPVPEIDLKSYNLELAVEEVTKKSFKFEDIKKYPKHTITSTVMCAGNRRSEMTQVKHLKGVSWSVGAVSNATWTGARLYDILKDLGINEDNYNHVQFEGYDLDPSGIPYGASVPINKAMDPRADIILAYEMNGQPIPRDHGFPIRVIVPGVVGARNVKWLAKIIVSKEESPSQWQQGDYKVFSPNTDWDTVDFSKAPAIQEMPVVSAICKPEQSEIIKVIDGKINVKGYAWSGGGRKIIRVDVTNDRGKTWHVADLIAEDNNAKEGRYWSWTLWSIDLPVKKESKEIEIWAKAVDTSYNVQPESVENIWNLRGFLCNAYHRVKVKLEH</sequence>
<dbReference type="CDD" id="cd02111">
    <property type="entry name" value="eukary_SO_Moco"/>
    <property type="match status" value="1"/>
</dbReference>
<keyword evidence="15" id="KW-0472">Membrane</keyword>
<evidence type="ECO:0000256" key="3">
    <source>
        <dbReference type="ARBA" id="ARBA00004569"/>
    </source>
</evidence>
<dbReference type="GO" id="GO:0005758">
    <property type="term" value="C:mitochondrial intermembrane space"/>
    <property type="evidence" value="ECO:0007669"/>
    <property type="project" value="UniProtKB-SubCell"/>
</dbReference>
<keyword evidence="15" id="KW-1133">Transmembrane helix</keyword>
<evidence type="ECO:0000256" key="5">
    <source>
        <dbReference type="ARBA" id="ARBA00004971"/>
    </source>
</evidence>
<keyword evidence="10" id="KW-0560">Oxidoreductase</keyword>
<evidence type="ECO:0000256" key="9">
    <source>
        <dbReference type="ARBA" id="ARBA00022723"/>
    </source>
</evidence>
<evidence type="ECO:0000259" key="16">
    <source>
        <dbReference type="PROSITE" id="PS50255"/>
    </source>
</evidence>
<keyword evidence="7" id="KW-0500">Molybdenum</keyword>
<gene>
    <name evidence="17" type="ORF">WN51_00680</name>
</gene>
<evidence type="ECO:0000256" key="15">
    <source>
        <dbReference type="SAM" id="Phobius"/>
    </source>
</evidence>
<proteinExistence type="predicted"/>
<dbReference type="EC" id="1.8.3.1" evidence="6"/>
<dbReference type="STRING" id="166423.A0A0M8ZWU8"/>
<feature type="transmembrane region" description="Helical" evidence="15">
    <location>
        <begin position="171"/>
        <end position="190"/>
    </location>
</feature>
<evidence type="ECO:0000256" key="2">
    <source>
        <dbReference type="ARBA" id="ARBA00001970"/>
    </source>
</evidence>
<evidence type="ECO:0000256" key="7">
    <source>
        <dbReference type="ARBA" id="ARBA00022505"/>
    </source>
</evidence>
<dbReference type="InterPro" id="IPR014756">
    <property type="entry name" value="Ig_E-set"/>
</dbReference>
<evidence type="ECO:0000256" key="13">
    <source>
        <dbReference type="ARBA" id="ARBA00070338"/>
    </source>
</evidence>
<dbReference type="GO" id="GO:0008482">
    <property type="term" value="F:sulfite oxidase activity"/>
    <property type="evidence" value="ECO:0007669"/>
    <property type="project" value="UniProtKB-EC"/>
</dbReference>
<dbReference type="PRINTS" id="PR00363">
    <property type="entry name" value="CYTOCHROMEB5"/>
</dbReference>
<accession>A0A0M8ZWU8</accession>
<feature type="compositionally biased region" description="Basic and acidic residues" evidence="14">
    <location>
        <begin position="62"/>
        <end position="80"/>
    </location>
</feature>
<keyword evidence="12" id="KW-0496">Mitochondrion</keyword>
<dbReference type="EMBL" id="KQ435812">
    <property type="protein sequence ID" value="KOX72740.1"/>
    <property type="molecule type" value="Genomic_DNA"/>
</dbReference>
<evidence type="ECO:0000256" key="1">
    <source>
        <dbReference type="ARBA" id="ARBA00001924"/>
    </source>
</evidence>
<dbReference type="Pfam" id="PF00173">
    <property type="entry name" value="Cyt-b5"/>
    <property type="match status" value="1"/>
</dbReference>
<feature type="domain" description="Cytochrome b5 heme-binding" evidence="16">
    <location>
        <begin position="210"/>
        <end position="289"/>
    </location>
</feature>
<keyword evidence="9" id="KW-0479">Metal-binding</keyword>
<dbReference type="Proteomes" id="UP000053105">
    <property type="component" value="Unassembled WGS sequence"/>
</dbReference>
<dbReference type="UniPathway" id="UPA00096"/>
<dbReference type="InterPro" id="IPR018506">
    <property type="entry name" value="Cyt_B5_heme-BS"/>
</dbReference>
<dbReference type="FunFam" id="3.10.120.10:FF:000007">
    <property type="entry name" value="Sulfite oxidase, mitochondrial"/>
    <property type="match status" value="1"/>
</dbReference>
<dbReference type="InterPro" id="IPR001199">
    <property type="entry name" value="Cyt_B5-like_heme/steroid-bd"/>
</dbReference>
<dbReference type="InterPro" id="IPR000572">
    <property type="entry name" value="OxRdtase_Mopterin-bd_dom"/>
</dbReference>
<dbReference type="InterPro" id="IPR008335">
    <property type="entry name" value="Mopterin_OxRdtase_euk"/>
</dbReference>
<dbReference type="GO" id="GO:0030151">
    <property type="term" value="F:molybdenum ion binding"/>
    <property type="evidence" value="ECO:0007669"/>
    <property type="project" value="InterPro"/>
</dbReference>
<dbReference type="AlphaFoldDB" id="A0A0M8ZWU8"/>
<dbReference type="PRINTS" id="PR00407">
    <property type="entry name" value="EUMOPTERIN"/>
</dbReference>
<keyword evidence="18" id="KW-1185">Reference proteome</keyword>
<protein>
    <recommendedName>
        <fullName evidence="13">Sulfite oxidase</fullName>
        <ecNumber evidence="6">1.8.3.1</ecNumber>
    </recommendedName>
</protein>
<evidence type="ECO:0000256" key="10">
    <source>
        <dbReference type="ARBA" id="ARBA00023002"/>
    </source>
</evidence>
<dbReference type="InterPro" id="IPR036400">
    <property type="entry name" value="Cyt_B5-like_heme/steroid_sf"/>
</dbReference>
<dbReference type="FunFam" id="2.60.40.650:FF:000002">
    <property type="entry name" value="sulfite oxidase"/>
    <property type="match status" value="1"/>
</dbReference>
<comment type="pathway">
    <text evidence="5">Energy metabolism; sulfur metabolism.</text>
</comment>
<evidence type="ECO:0000256" key="11">
    <source>
        <dbReference type="ARBA" id="ARBA00023004"/>
    </source>
</evidence>
<evidence type="ECO:0000313" key="18">
    <source>
        <dbReference type="Proteomes" id="UP000053105"/>
    </source>
</evidence>
<dbReference type="SUPFAM" id="SSF81296">
    <property type="entry name" value="E set domains"/>
    <property type="match status" value="1"/>
</dbReference>
<dbReference type="GO" id="GO:0006790">
    <property type="term" value="P:sulfur compound metabolic process"/>
    <property type="evidence" value="ECO:0007669"/>
    <property type="project" value="UniProtKB-UniPathway"/>
</dbReference>
<comment type="cofactor">
    <cofactor evidence="2">
        <name>heme b</name>
        <dbReference type="ChEBI" id="CHEBI:60344"/>
    </cofactor>
</comment>
<name>A0A0M8ZWU8_9HYME</name>
<dbReference type="FunFam" id="3.90.420.10:FF:000002">
    <property type="entry name" value="sulfite oxidase, mitochondrial"/>
    <property type="match status" value="1"/>
</dbReference>
<dbReference type="Gene3D" id="3.10.120.10">
    <property type="entry name" value="Cytochrome b5-like heme/steroid binding domain"/>
    <property type="match status" value="1"/>
</dbReference>
<dbReference type="Pfam" id="PF00174">
    <property type="entry name" value="Oxidored_molyb"/>
    <property type="match status" value="1"/>
</dbReference>
<evidence type="ECO:0000313" key="17">
    <source>
        <dbReference type="EMBL" id="KOX72740.1"/>
    </source>
</evidence>
<dbReference type="InterPro" id="IPR005066">
    <property type="entry name" value="MoCF_OxRdtse_dimer"/>
</dbReference>
<dbReference type="Gene3D" id="3.90.420.10">
    <property type="entry name" value="Oxidoreductase, molybdopterin-binding domain"/>
    <property type="match status" value="1"/>
</dbReference>
<dbReference type="GO" id="GO:0020037">
    <property type="term" value="F:heme binding"/>
    <property type="evidence" value="ECO:0007669"/>
    <property type="project" value="InterPro"/>
</dbReference>
<dbReference type="PROSITE" id="PS50255">
    <property type="entry name" value="CYTOCHROME_B5_2"/>
    <property type="match status" value="1"/>
</dbReference>
<keyword evidence="15" id="KW-0812">Transmembrane</keyword>
<evidence type="ECO:0000256" key="8">
    <source>
        <dbReference type="ARBA" id="ARBA00022617"/>
    </source>
</evidence>
<dbReference type="SMART" id="SM01117">
    <property type="entry name" value="Cyt-b5"/>
    <property type="match status" value="1"/>
</dbReference>